<comment type="caution">
    <text evidence="2">The sequence shown here is derived from an EMBL/GenBank/DDBJ whole genome shotgun (WGS) entry which is preliminary data.</text>
</comment>
<dbReference type="AlphaFoldDB" id="A0A0F9JRU6"/>
<organism evidence="2">
    <name type="scientific">marine sediment metagenome</name>
    <dbReference type="NCBI Taxonomy" id="412755"/>
    <lineage>
        <taxon>unclassified sequences</taxon>
        <taxon>metagenomes</taxon>
        <taxon>ecological metagenomes</taxon>
    </lineage>
</organism>
<sequence>MATTLVKDGVKIIMDRAYNDDGSTSFTAPTEFKVGQDQTTPTTSDTDLTNAVPISNGTVNDDGDNQLTGSSGGDNTTDNITTFKPGAGISDDTSQNLIANNTNATKIWTIADLSANGTNITGTSRASIWLYILDSTALAKFKSSGTAIELRLGSDPSNYFFKTWTAADLAIGWNWLNTGTTAVNALSENGTVAGNIDTFIIEITTNNSTDTFIAGDVLYDLLRTWVAGDLTKTVTSTTIDNTALTVQIRSDLASTEANGFVIDSHGNFNTDSSALMEGLEEFVDESKTNTDEFIFTTQNQFVINNVT</sequence>
<evidence type="ECO:0000313" key="2">
    <source>
        <dbReference type="EMBL" id="KKM72363.1"/>
    </source>
</evidence>
<evidence type="ECO:0000256" key="1">
    <source>
        <dbReference type="SAM" id="MobiDB-lite"/>
    </source>
</evidence>
<name>A0A0F9JRU6_9ZZZZ</name>
<accession>A0A0F9JRU6</accession>
<feature type="compositionally biased region" description="Polar residues" evidence="1">
    <location>
        <begin position="52"/>
        <end position="78"/>
    </location>
</feature>
<dbReference type="EMBL" id="LAZR01009485">
    <property type="protein sequence ID" value="KKM72363.1"/>
    <property type="molecule type" value="Genomic_DNA"/>
</dbReference>
<reference evidence="2" key="1">
    <citation type="journal article" date="2015" name="Nature">
        <title>Complex archaea that bridge the gap between prokaryotes and eukaryotes.</title>
        <authorList>
            <person name="Spang A."/>
            <person name="Saw J.H."/>
            <person name="Jorgensen S.L."/>
            <person name="Zaremba-Niedzwiedzka K."/>
            <person name="Martijn J."/>
            <person name="Lind A.E."/>
            <person name="van Eijk R."/>
            <person name="Schleper C."/>
            <person name="Guy L."/>
            <person name="Ettema T.J."/>
        </authorList>
    </citation>
    <scope>NUCLEOTIDE SEQUENCE</scope>
</reference>
<feature type="region of interest" description="Disordered" evidence="1">
    <location>
        <begin position="23"/>
        <end position="78"/>
    </location>
</feature>
<proteinExistence type="predicted"/>
<gene>
    <name evidence="2" type="ORF">LCGC14_1421260</name>
</gene>
<protein>
    <submittedName>
        <fullName evidence="2">Uncharacterized protein</fullName>
    </submittedName>
</protein>
<feature type="compositionally biased region" description="Low complexity" evidence="1">
    <location>
        <begin position="37"/>
        <end position="49"/>
    </location>
</feature>